<dbReference type="Gene3D" id="3.30.479.30">
    <property type="entry name" value="Band 7 domain"/>
    <property type="match status" value="1"/>
</dbReference>
<name>A0A9D7XG71_9BACT</name>
<proteinExistence type="predicted"/>
<accession>A0A9D7XG71</accession>
<feature type="domain" description="Band 7" evidence="4">
    <location>
        <begin position="48"/>
        <end position="222"/>
    </location>
</feature>
<dbReference type="EMBL" id="JADKFW010000021">
    <property type="protein sequence ID" value="MBK9719441.1"/>
    <property type="molecule type" value="Genomic_DNA"/>
</dbReference>
<evidence type="ECO:0000256" key="3">
    <source>
        <dbReference type="SAM" id="Phobius"/>
    </source>
</evidence>
<gene>
    <name evidence="5" type="ORF">IPO85_18385</name>
</gene>
<dbReference type="CDD" id="cd03401">
    <property type="entry name" value="SPFH_prohibitin"/>
    <property type="match status" value="1"/>
</dbReference>
<dbReference type="PANTHER" id="PTHR23222:SF1">
    <property type="entry name" value="PROHIBITIN-2"/>
    <property type="match status" value="1"/>
</dbReference>
<evidence type="ECO:0000313" key="6">
    <source>
        <dbReference type="Proteomes" id="UP000808349"/>
    </source>
</evidence>
<dbReference type="PANTHER" id="PTHR23222">
    <property type="entry name" value="PROHIBITIN"/>
    <property type="match status" value="1"/>
</dbReference>
<sequence>MIFFALALIALAAFLVLTQRDKHPNLQQMGRYFRVASFILLALGFFTSCFVQIEAGYIGVKSLFGKIQEDVLYPGLHVINPLLTITQMDTKTQNYTMSGVHDEGTKSGDDAIRALTKDGLEVVIDVTVLYRIIANSAPKIINETGVDYQDKVIRPTARTKIRDYTVYYDAVELYSSKRDAFQLQIFKSIEVDFASRGLVLEQLMVRNISLPTPVKTAIEDKIRAEQDAQKMQFVLQKERQEAERKRVEAQGIADYQKIINTGLTDKQLEYEMIKAYKELATSQNAKVIVMNGKNAPLLINGN</sequence>
<dbReference type="SUPFAM" id="SSF117892">
    <property type="entry name" value="Band 7/SPFH domain"/>
    <property type="match status" value="1"/>
</dbReference>
<dbReference type="InterPro" id="IPR000163">
    <property type="entry name" value="Prohibitin"/>
</dbReference>
<dbReference type="PRINTS" id="PR00679">
    <property type="entry name" value="PROHIBITIN"/>
</dbReference>
<keyword evidence="3" id="KW-0812">Transmembrane</keyword>
<evidence type="ECO:0000256" key="1">
    <source>
        <dbReference type="ARBA" id="ARBA00004167"/>
    </source>
</evidence>
<comment type="caution">
    <text evidence="5">The sequence shown here is derived from an EMBL/GenBank/DDBJ whole genome shotgun (WGS) entry which is preliminary data.</text>
</comment>
<evidence type="ECO:0000259" key="4">
    <source>
        <dbReference type="SMART" id="SM00244"/>
    </source>
</evidence>
<dbReference type="Pfam" id="PF01145">
    <property type="entry name" value="Band_7"/>
    <property type="match status" value="1"/>
</dbReference>
<keyword evidence="3" id="KW-1133">Transmembrane helix</keyword>
<feature type="transmembrane region" description="Helical" evidence="3">
    <location>
        <begin position="36"/>
        <end position="60"/>
    </location>
</feature>
<organism evidence="5 6">
    <name type="scientific">Candidatus Defluviibacterium haderslevense</name>
    <dbReference type="NCBI Taxonomy" id="2981993"/>
    <lineage>
        <taxon>Bacteria</taxon>
        <taxon>Pseudomonadati</taxon>
        <taxon>Bacteroidota</taxon>
        <taxon>Saprospiria</taxon>
        <taxon>Saprospirales</taxon>
        <taxon>Saprospiraceae</taxon>
        <taxon>Candidatus Defluviibacterium</taxon>
    </lineage>
</organism>
<dbReference type="AlphaFoldDB" id="A0A9D7XG71"/>
<keyword evidence="2 3" id="KW-0472">Membrane</keyword>
<dbReference type="InterPro" id="IPR036013">
    <property type="entry name" value="Band_7/SPFH_dom_sf"/>
</dbReference>
<protein>
    <submittedName>
        <fullName evidence="5">Prohibitin family protein</fullName>
    </submittedName>
</protein>
<dbReference type="SMART" id="SM00244">
    <property type="entry name" value="PHB"/>
    <property type="match status" value="1"/>
</dbReference>
<dbReference type="GO" id="GO:0016020">
    <property type="term" value="C:membrane"/>
    <property type="evidence" value="ECO:0007669"/>
    <property type="project" value="UniProtKB-SubCell"/>
</dbReference>
<dbReference type="InterPro" id="IPR001107">
    <property type="entry name" value="Band_7"/>
</dbReference>
<dbReference type="Proteomes" id="UP000808349">
    <property type="component" value="Unassembled WGS sequence"/>
</dbReference>
<evidence type="ECO:0000256" key="2">
    <source>
        <dbReference type="ARBA" id="ARBA00023136"/>
    </source>
</evidence>
<dbReference type="GO" id="GO:0007005">
    <property type="term" value="P:mitochondrion organization"/>
    <property type="evidence" value="ECO:0007669"/>
    <property type="project" value="TreeGrafter"/>
</dbReference>
<reference evidence="5 6" key="1">
    <citation type="submission" date="2020-10" db="EMBL/GenBank/DDBJ databases">
        <title>Connecting structure to function with the recovery of over 1000 high-quality activated sludge metagenome-assembled genomes encoding full-length rRNA genes using long-read sequencing.</title>
        <authorList>
            <person name="Singleton C.M."/>
            <person name="Petriglieri F."/>
            <person name="Kristensen J.M."/>
            <person name="Kirkegaard R.H."/>
            <person name="Michaelsen T.Y."/>
            <person name="Andersen M.H."/>
            <person name="Karst S.M."/>
            <person name="Dueholm M.S."/>
            <person name="Nielsen P.H."/>
            <person name="Albertsen M."/>
        </authorList>
    </citation>
    <scope>NUCLEOTIDE SEQUENCE [LARGE SCALE GENOMIC DNA]</scope>
    <source>
        <strain evidence="5">Ribe_18-Q3-R11-54_BAT3C.373</strain>
    </source>
</reference>
<comment type="subcellular location">
    <subcellularLocation>
        <location evidence="1">Membrane</location>
        <topology evidence="1">Single-pass membrane protein</topology>
    </subcellularLocation>
</comment>
<evidence type="ECO:0000313" key="5">
    <source>
        <dbReference type="EMBL" id="MBK9719441.1"/>
    </source>
</evidence>